<evidence type="ECO:0000256" key="2">
    <source>
        <dbReference type="PROSITE-ProRule" id="PRU00591"/>
    </source>
</evidence>
<dbReference type="PROSITE" id="PS51170">
    <property type="entry name" value="CW"/>
    <property type="match status" value="2"/>
</dbReference>
<dbReference type="Gene3D" id="3.80.10.10">
    <property type="entry name" value="Ribonuclease Inhibitor"/>
    <property type="match status" value="3"/>
</dbReference>
<keyword evidence="4" id="KW-0732">Signal</keyword>
<dbReference type="InterPro" id="IPR032675">
    <property type="entry name" value="LRR_dom_sf"/>
</dbReference>
<gene>
    <name evidence="5" type="ORF">SAMN05421842_11642</name>
</gene>
<feature type="signal peptide" evidence="4">
    <location>
        <begin position="1"/>
        <end position="28"/>
    </location>
</feature>
<evidence type="ECO:0000313" key="5">
    <source>
        <dbReference type="EMBL" id="SFC99820.1"/>
    </source>
</evidence>
<dbReference type="Proteomes" id="UP000199263">
    <property type="component" value="Unassembled WGS sequence"/>
</dbReference>
<dbReference type="InterPro" id="IPR026906">
    <property type="entry name" value="LRR_5"/>
</dbReference>
<organism evidence="5 6">
    <name type="scientific">Clostridium uliginosum</name>
    <dbReference type="NCBI Taxonomy" id="119641"/>
    <lineage>
        <taxon>Bacteria</taxon>
        <taxon>Bacillati</taxon>
        <taxon>Bacillota</taxon>
        <taxon>Clostridia</taxon>
        <taxon>Eubacteriales</taxon>
        <taxon>Clostridiaceae</taxon>
        <taxon>Clostridium</taxon>
    </lineage>
</organism>
<dbReference type="AlphaFoldDB" id="A0A1I1P1I5"/>
<keyword evidence="6" id="KW-1185">Reference proteome</keyword>
<dbReference type="Pfam" id="PF13306">
    <property type="entry name" value="LRR_5"/>
    <property type="match status" value="2"/>
</dbReference>
<protein>
    <submittedName>
        <fullName evidence="5">Putative cell wall binding repeat-containing protein</fullName>
    </submittedName>
</protein>
<keyword evidence="1" id="KW-0677">Repeat</keyword>
<dbReference type="SUPFAM" id="SSF69360">
    <property type="entry name" value="Cell wall binding repeat"/>
    <property type="match status" value="1"/>
</dbReference>
<dbReference type="InterPro" id="IPR053139">
    <property type="entry name" value="Surface_bspA-like"/>
</dbReference>
<feature type="chain" id="PRO_5011784345" evidence="4">
    <location>
        <begin position="29"/>
        <end position="1208"/>
    </location>
</feature>
<sequence length="1208" mass="131462">MLKRNATIAGIMTIALCTSLVNTNVAFATTRTADEGSNFSSDNKSTSPINTEKVDPTTWTADEGTNFDSDKKCTIKNITFIDTAEGNNNTVYVNGNTLGESSEVKLPNSIKVNEKTYNVTSIGKEAFNKCKVLTSITIPDSVTSIEEKAFYGCEELTGIAIPDSVKSIGKFAFFNCIKLASIEIPDGVTSIEEQQFYGSGLKNITIPNSVKSIGKNAFASCGELRSITIPDSVTSIEGSAFSGSGLRSIEIPNNVTSLGGYTFYNCSNLASVKLPDNIKSIEEGTFYSCNGLTSVTIPDKVTSIGEKAFYDCNGLKSLIIPNSVTSIGNDACKGSNINIIKASESTMEKLEIPGFNKVYFYDEDNSKLGAGYVKMWMSVEGLIENPTKTGKDFKQWVNKDDAASKSTFDNVIKETNFKATYEDATVPTATWDHDKKCTINNIKYTDTSAGNNYTVCVSGNSLSEVSEVKLPNAINVDGKEYNVTSVGEKAFYNCNQLTSITIPDGVTSIEGEAFAGCEKLTSIKIPNSVTSIKGRAFDGCNVLTSITIPEGLTSIEGSAFYGCGITSMIIPKNVTSIGRYAFYDCCNLKSITIPSSVTSIEEAAFYRCNGLTSIEIPNSVISIGEKVFYDCNGLKSLTIPNSVTSIGNDACTGSNINIIKASKSTMEKLEIPGFNKVYFYDEDNSKLGAGYVKMWMSVDGLIENPTKNGKTFEGWVNKDDAASKSTFDNVIKETNFKATYSDEVKTNIKDKIKETLDSMSVNNDTTEDYIINKIATSAGITVTISNFNKEKATDDTNGYVEGTVNAEEKDGSEISVCFRKVISKLSSESGNSELEDSIKQTLDNMSVNNNTTKDEIIDTITQVTTGSAVKVTISGFNKEKATEDRNGYIEGTVNAEEKDGSDIVVYFKKIISKLSNNSSNHHKHKSSSSSGSRSTSKETTGNGASVQPTNKEKDLGSMLKTTNDNKVVSTNSWGDKNLRGTVSNVVDKNGDYVGSMITSSESGTAKLPIGYNESKDLKYIYQYDATTKLFIKVSAVVTVDGENIALPVNKDQTYYVTKDPAADNLLLKEGWNTINGSTYRVEGLELKTGWVLENNTWHYMDEISKVRVENNWNLVNNKWYAFNEKGEMKKGWDYNGGNWYFLDTINGDMKTGWKQEGDTWYNLDSNGAMSTGWKKVDGSWYYLNSNGSMASNTEIDGYALGANGALIS</sequence>
<dbReference type="Pfam" id="PF09479">
    <property type="entry name" value="Flg_new"/>
    <property type="match status" value="2"/>
</dbReference>
<dbReference type="RefSeq" id="WP_090091704.1">
    <property type="nucleotide sequence ID" value="NZ_FOMG01000016.1"/>
</dbReference>
<evidence type="ECO:0000256" key="1">
    <source>
        <dbReference type="ARBA" id="ARBA00022737"/>
    </source>
</evidence>
<dbReference type="PANTHER" id="PTHR45661">
    <property type="entry name" value="SURFACE ANTIGEN"/>
    <property type="match status" value="1"/>
</dbReference>
<dbReference type="PANTHER" id="PTHR45661:SF3">
    <property type="entry name" value="IG-LIKE DOMAIN-CONTAINING PROTEIN"/>
    <property type="match status" value="1"/>
</dbReference>
<dbReference type="EMBL" id="FOMG01000016">
    <property type="protein sequence ID" value="SFC99820.1"/>
    <property type="molecule type" value="Genomic_DNA"/>
</dbReference>
<name>A0A1I1P1I5_9CLOT</name>
<dbReference type="OrthoDB" id="9805284at2"/>
<dbReference type="Pfam" id="PF19127">
    <property type="entry name" value="Choline_bind_3"/>
    <property type="match status" value="1"/>
</dbReference>
<dbReference type="Gene3D" id="2.10.270.10">
    <property type="entry name" value="Cholin Binding"/>
    <property type="match status" value="2"/>
</dbReference>
<feature type="region of interest" description="Disordered" evidence="3">
    <location>
        <begin position="33"/>
        <end position="62"/>
    </location>
</feature>
<feature type="compositionally biased region" description="Polar residues" evidence="3">
    <location>
        <begin position="959"/>
        <end position="972"/>
    </location>
</feature>
<proteinExistence type="predicted"/>
<dbReference type="InterPro" id="IPR013378">
    <property type="entry name" value="InlB-like_B-rpt"/>
</dbReference>
<feature type="repeat" description="Cell wall-binding" evidence="2">
    <location>
        <begin position="1150"/>
        <end position="1169"/>
    </location>
</feature>
<dbReference type="STRING" id="119641.SAMN05421842_11642"/>
<feature type="compositionally biased region" description="Polar residues" evidence="3">
    <location>
        <begin position="33"/>
        <end position="50"/>
    </location>
</feature>
<dbReference type="SUPFAM" id="SSF52058">
    <property type="entry name" value="L domain-like"/>
    <property type="match status" value="1"/>
</dbReference>
<evidence type="ECO:0000256" key="3">
    <source>
        <dbReference type="SAM" id="MobiDB-lite"/>
    </source>
</evidence>
<feature type="repeat" description="Cell wall-binding" evidence="2">
    <location>
        <begin position="1170"/>
        <end position="1189"/>
    </location>
</feature>
<dbReference type="InterPro" id="IPR018337">
    <property type="entry name" value="Cell_wall/Cho-bd_repeat"/>
</dbReference>
<accession>A0A1I1P1I5</accession>
<feature type="compositionally biased region" description="Polar residues" evidence="3">
    <location>
        <begin position="938"/>
        <end position="949"/>
    </location>
</feature>
<dbReference type="Pfam" id="PF01473">
    <property type="entry name" value="Choline_bind_1"/>
    <property type="match status" value="1"/>
</dbReference>
<evidence type="ECO:0000313" key="6">
    <source>
        <dbReference type="Proteomes" id="UP000199263"/>
    </source>
</evidence>
<evidence type="ECO:0000256" key="4">
    <source>
        <dbReference type="SAM" id="SignalP"/>
    </source>
</evidence>
<reference evidence="5 6" key="1">
    <citation type="submission" date="2016-10" db="EMBL/GenBank/DDBJ databases">
        <authorList>
            <person name="de Groot N.N."/>
        </authorList>
    </citation>
    <scope>NUCLEOTIDE SEQUENCE [LARGE SCALE GENOMIC DNA]</scope>
    <source>
        <strain evidence="5 6">DSM 12992</strain>
    </source>
</reference>
<feature type="region of interest" description="Disordered" evidence="3">
    <location>
        <begin position="916"/>
        <end position="972"/>
    </location>
</feature>